<accession>A0A7W8DKB4</accession>
<dbReference type="SMART" id="SM00220">
    <property type="entry name" value="S_TKc"/>
    <property type="match status" value="1"/>
</dbReference>
<keyword evidence="1" id="KW-0808">Transferase</keyword>
<dbReference type="GO" id="GO:0005524">
    <property type="term" value="F:ATP binding"/>
    <property type="evidence" value="ECO:0007669"/>
    <property type="project" value="UniProtKB-KW"/>
</dbReference>
<feature type="transmembrane region" description="Helical" evidence="6">
    <location>
        <begin position="357"/>
        <end position="376"/>
    </location>
</feature>
<dbReference type="SUPFAM" id="SSF56112">
    <property type="entry name" value="Protein kinase-like (PK-like)"/>
    <property type="match status" value="1"/>
</dbReference>
<keyword evidence="6" id="KW-0472">Membrane</keyword>
<dbReference type="PANTHER" id="PTHR43289:SF33">
    <property type="entry name" value="SERINE_THREONINE KINASE 31"/>
    <property type="match status" value="1"/>
</dbReference>
<keyword evidence="9" id="KW-1185">Reference proteome</keyword>
<dbReference type="AlphaFoldDB" id="A0A7W8DKB4"/>
<keyword evidence="4" id="KW-0067">ATP-binding</keyword>
<evidence type="ECO:0000256" key="4">
    <source>
        <dbReference type="ARBA" id="ARBA00022840"/>
    </source>
</evidence>
<reference evidence="8 9" key="1">
    <citation type="submission" date="2020-08" db="EMBL/GenBank/DDBJ databases">
        <title>Genomic Encyclopedia of Type Strains, Phase IV (KMG-IV): sequencing the most valuable type-strain genomes for metagenomic binning, comparative biology and taxonomic classification.</title>
        <authorList>
            <person name="Goeker M."/>
        </authorList>
    </citation>
    <scope>NUCLEOTIDE SEQUENCE [LARGE SCALE GENOMIC DNA]</scope>
    <source>
        <strain evidence="8 9">DSM 12252</strain>
    </source>
</reference>
<keyword evidence="3" id="KW-0418">Kinase</keyword>
<comment type="caution">
    <text evidence="8">The sequence shown here is derived from an EMBL/GenBank/DDBJ whole genome shotgun (WGS) entry which is preliminary data.</text>
</comment>
<evidence type="ECO:0000256" key="5">
    <source>
        <dbReference type="SAM" id="MobiDB-lite"/>
    </source>
</evidence>
<evidence type="ECO:0000256" key="1">
    <source>
        <dbReference type="ARBA" id="ARBA00022679"/>
    </source>
</evidence>
<dbReference type="Gene3D" id="1.10.510.10">
    <property type="entry name" value="Transferase(Phosphotransferase) domain 1"/>
    <property type="match status" value="1"/>
</dbReference>
<dbReference type="InterPro" id="IPR000719">
    <property type="entry name" value="Prot_kinase_dom"/>
</dbReference>
<dbReference type="PROSITE" id="PS50011">
    <property type="entry name" value="PROTEIN_KINASE_DOM"/>
    <property type="match status" value="1"/>
</dbReference>
<dbReference type="Proteomes" id="UP000590740">
    <property type="component" value="Unassembled WGS sequence"/>
</dbReference>
<dbReference type="RefSeq" id="WP_221306140.1">
    <property type="nucleotide sequence ID" value="NZ_JACHIG010000004.1"/>
</dbReference>
<proteinExistence type="predicted"/>
<organism evidence="8 9">
    <name type="scientific">Prosthecobacter vanneervenii</name>
    <dbReference type="NCBI Taxonomy" id="48466"/>
    <lineage>
        <taxon>Bacteria</taxon>
        <taxon>Pseudomonadati</taxon>
        <taxon>Verrucomicrobiota</taxon>
        <taxon>Verrucomicrobiia</taxon>
        <taxon>Verrucomicrobiales</taxon>
        <taxon>Verrucomicrobiaceae</taxon>
        <taxon>Prosthecobacter</taxon>
    </lineage>
</organism>
<evidence type="ECO:0000259" key="7">
    <source>
        <dbReference type="PROSITE" id="PS50011"/>
    </source>
</evidence>
<dbReference type="PANTHER" id="PTHR43289">
    <property type="entry name" value="MITOGEN-ACTIVATED PROTEIN KINASE KINASE KINASE 20-RELATED"/>
    <property type="match status" value="1"/>
</dbReference>
<feature type="domain" description="Protein kinase" evidence="7">
    <location>
        <begin position="6"/>
        <end position="269"/>
    </location>
</feature>
<name>A0A7W8DKB4_9BACT</name>
<protein>
    <recommendedName>
        <fullName evidence="7">Protein kinase domain-containing protein</fullName>
    </recommendedName>
</protein>
<evidence type="ECO:0000256" key="3">
    <source>
        <dbReference type="ARBA" id="ARBA00022777"/>
    </source>
</evidence>
<evidence type="ECO:0000256" key="6">
    <source>
        <dbReference type="SAM" id="Phobius"/>
    </source>
</evidence>
<sequence>MHPDHFQPEKMIASGPSATVYRGVEAATGRKVLIKALLPDAETENPVDRARLQMLAPALMQVRHQQIAGLLTVMPTPEGAFNIISEYMPGMNARSFAAERRPTPADLRALAMQLMHALMVGEHLRMPHGDPKPSNIIIADHPGGGLFLQLQDWGLSLARQVHPAETLWFRAPELLAGGQPTTQSDLYTAAASLFCLATNSAPAQGNTPAEVMMGLQTFNAAHALMHLRPDLDQPLRDWLAWLMNPVPQQRPQVVGQALEMLMMTMHAGYAYMQQQPPMMMPGAQTMPLVAAAPAPAPASAPVPVAVAQPAPAPAAAPAAKPKPSAGKPATTAAPAKAAATAGPAAAPAPKKPLDKRIVLAVVLNLIAVIVLGLIFWPRRVVTDVNAPDKNTPAAEKK</sequence>
<evidence type="ECO:0000313" key="8">
    <source>
        <dbReference type="EMBL" id="MBB5032870.1"/>
    </source>
</evidence>
<keyword evidence="6" id="KW-1133">Transmembrane helix</keyword>
<evidence type="ECO:0000313" key="9">
    <source>
        <dbReference type="Proteomes" id="UP000590740"/>
    </source>
</evidence>
<dbReference type="InterPro" id="IPR011009">
    <property type="entry name" value="Kinase-like_dom_sf"/>
</dbReference>
<gene>
    <name evidence="8" type="ORF">HNQ65_002452</name>
</gene>
<keyword evidence="6" id="KW-0812">Transmembrane</keyword>
<feature type="region of interest" description="Disordered" evidence="5">
    <location>
        <begin position="314"/>
        <end position="335"/>
    </location>
</feature>
<dbReference type="GO" id="GO:0004674">
    <property type="term" value="F:protein serine/threonine kinase activity"/>
    <property type="evidence" value="ECO:0007669"/>
    <property type="project" value="TreeGrafter"/>
</dbReference>
<dbReference type="EMBL" id="JACHIG010000004">
    <property type="protein sequence ID" value="MBB5032870.1"/>
    <property type="molecule type" value="Genomic_DNA"/>
</dbReference>
<keyword evidence="2" id="KW-0547">Nucleotide-binding</keyword>
<dbReference type="Pfam" id="PF00069">
    <property type="entry name" value="Pkinase"/>
    <property type="match status" value="1"/>
</dbReference>
<evidence type="ECO:0000256" key="2">
    <source>
        <dbReference type="ARBA" id="ARBA00022741"/>
    </source>
</evidence>